<feature type="transmembrane region" description="Helical" evidence="1">
    <location>
        <begin position="21"/>
        <end position="41"/>
    </location>
</feature>
<feature type="transmembrane region" description="Helical" evidence="1">
    <location>
        <begin position="78"/>
        <end position="98"/>
    </location>
</feature>
<reference evidence="2" key="2">
    <citation type="submission" date="2020-09" db="EMBL/GenBank/DDBJ databases">
        <authorList>
            <person name="Sun Q."/>
            <person name="Zhou Y."/>
        </authorList>
    </citation>
    <scope>NUCLEOTIDE SEQUENCE</scope>
    <source>
        <strain evidence="2">CGMCC 1.15760</strain>
    </source>
</reference>
<feature type="transmembrane region" description="Helical" evidence="1">
    <location>
        <begin position="498"/>
        <end position="521"/>
    </location>
</feature>
<proteinExistence type="predicted"/>
<feature type="transmembrane region" description="Helical" evidence="1">
    <location>
        <begin position="338"/>
        <end position="363"/>
    </location>
</feature>
<organism evidence="2 3">
    <name type="scientific">Lysinibacillus alkalisoli</name>
    <dbReference type="NCBI Taxonomy" id="1911548"/>
    <lineage>
        <taxon>Bacteria</taxon>
        <taxon>Bacillati</taxon>
        <taxon>Bacillota</taxon>
        <taxon>Bacilli</taxon>
        <taxon>Bacillales</taxon>
        <taxon>Bacillaceae</taxon>
        <taxon>Lysinibacillus</taxon>
    </lineage>
</organism>
<gene>
    <name evidence="2" type="ORF">GCM10007425_11130</name>
</gene>
<feature type="transmembrane region" description="Helical" evidence="1">
    <location>
        <begin position="162"/>
        <end position="185"/>
    </location>
</feature>
<dbReference type="EMBL" id="BMJT01000003">
    <property type="protein sequence ID" value="GGG18436.1"/>
    <property type="molecule type" value="Genomic_DNA"/>
</dbReference>
<feature type="transmembrane region" description="Helical" evidence="1">
    <location>
        <begin position="236"/>
        <end position="258"/>
    </location>
</feature>
<feature type="transmembrane region" description="Helical" evidence="1">
    <location>
        <begin position="290"/>
        <end position="312"/>
    </location>
</feature>
<name>A0A917LFQ3_9BACI</name>
<keyword evidence="1" id="KW-0472">Membrane</keyword>
<evidence type="ECO:0000313" key="2">
    <source>
        <dbReference type="EMBL" id="GGG18436.1"/>
    </source>
</evidence>
<feature type="transmembrane region" description="Helical" evidence="1">
    <location>
        <begin position="432"/>
        <end position="451"/>
    </location>
</feature>
<accession>A0A917LFQ3</accession>
<evidence type="ECO:0000256" key="1">
    <source>
        <dbReference type="SAM" id="Phobius"/>
    </source>
</evidence>
<keyword evidence="1" id="KW-0812">Transmembrane</keyword>
<dbReference type="Proteomes" id="UP000616608">
    <property type="component" value="Unassembled WGS sequence"/>
</dbReference>
<feature type="transmembrane region" description="Helical" evidence="1">
    <location>
        <begin position="392"/>
        <end position="412"/>
    </location>
</feature>
<comment type="caution">
    <text evidence="2">The sequence shown here is derived from an EMBL/GenBank/DDBJ whole genome shotgun (WGS) entry which is preliminary data.</text>
</comment>
<feature type="transmembrane region" description="Helical" evidence="1">
    <location>
        <begin position="119"/>
        <end position="142"/>
    </location>
</feature>
<feature type="transmembrane region" description="Helical" evidence="1">
    <location>
        <begin position="192"/>
        <end position="208"/>
    </location>
</feature>
<feature type="transmembrane region" description="Helical" evidence="1">
    <location>
        <begin position="458"/>
        <end position="478"/>
    </location>
</feature>
<dbReference type="AlphaFoldDB" id="A0A917LFQ3"/>
<protein>
    <submittedName>
        <fullName evidence="2">ABC transporter permease</fullName>
    </submittedName>
</protein>
<reference evidence="2" key="1">
    <citation type="journal article" date="2014" name="Int. J. Syst. Evol. Microbiol.">
        <title>Complete genome sequence of Corynebacterium casei LMG S-19264T (=DSM 44701T), isolated from a smear-ripened cheese.</title>
        <authorList>
            <consortium name="US DOE Joint Genome Institute (JGI-PGF)"/>
            <person name="Walter F."/>
            <person name="Albersmeier A."/>
            <person name="Kalinowski J."/>
            <person name="Ruckert C."/>
        </authorList>
    </citation>
    <scope>NUCLEOTIDE SEQUENCE</scope>
    <source>
        <strain evidence="2">CGMCC 1.15760</strain>
    </source>
</reference>
<keyword evidence="3" id="KW-1185">Reference proteome</keyword>
<keyword evidence="1" id="KW-1133">Transmembrane helix</keyword>
<dbReference type="RefSeq" id="WP_188614039.1">
    <property type="nucleotide sequence ID" value="NZ_BMJT01000003.1"/>
</dbReference>
<sequence length="527" mass="59438">MNNWHLLLRLQLQRNKWRYTIWLVALSVTSISVAAALYQLFPTMQERNGLVAALKNPAMIAMIGPSQGFEHYTSGAMFAHEMMLFTAIIYAICAILLTTNQTREEEEDGQLELLRARPIATSLPLIITLCQLTLFFILLAIITTLGLTFLHIPSMDVASNALYSFSLSGIGLLFTTLTTVIAQLVTTARGTVGSALALLGVMYVWRGITDISNEKLSIVSPLAWSYLTNSYVTNTWLPIVYLLICSSVFIGIAFWLNAKRDIGEGFIRPRTGHKNASYFLRQSLGWQLRLQYVAIISWGVAFLLLGASYGSVFNELDRFFEKNKLLQQMLATPSAEQLAYHFLAMIGAIMAILTTVAIIQLIFRLHKDEVTGRLDLWLSRPLSRMQLLGERLVISGGSGMIFLILTTTGLFLGSRNMANPMTFTTILKSQLIHLPAIICCVALATLLLGALPRFKSVIWYYLIIVFFIDYFGDLLQLPEWLRHISLFYYLPALPLEKMNWYPVSLLFFASVLLLLFAFLSYRRRDFA</sequence>
<evidence type="ECO:0000313" key="3">
    <source>
        <dbReference type="Proteomes" id="UP000616608"/>
    </source>
</evidence>